<sequence>MARTDRLLDLVQMLRRHRLPVSGEALALELDVSLRTLYRDIATLRAQGADIQGEPGIGYVLKPGFLLPPLMFSEDELEALVLGMRWVARRTGGSLSTAADNALARISAVLPKDLKDQLDSTLLLVGPTVVTDDRAEDITLIRTAIRRERKLLLSYQDASGEPSDRKIWPFALGFFDQVRVIAAWCELRNDFHHFRADRIIRMTAMEERYPKRKNALLKTWRDMQTIGEVI</sequence>
<dbReference type="PROSITE" id="PS52050">
    <property type="entry name" value="WYL"/>
    <property type="match status" value="1"/>
</dbReference>
<feature type="domain" description="WYL" evidence="2">
    <location>
        <begin position="138"/>
        <end position="202"/>
    </location>
</feature>
<dbReference type="Pfam" id="PF13280">
    <property type="entry name" value="WYL"/>
    <property type="match status" value="1"/>
</dbReference>
<dbReference type="InterPro" id="IPR026881">
    <property type="entry name" value="WYL_dom"/>
</dbReference>
<dbReference type="SUPFAM" id="SSF46785">
    <property type="entry name" value="Winged helix' DNA-binding domain"/>
    <property type="match status" value="1"/>
</dbReference>
<evidence type="ECO:0000259" key="1">
    <source>
        <dbReference type="Pfam" id="PF08279"/>
    </source>
</evidence>
<accession>A0ABV8E613</accession>
<dbReference type="PANTHER" id="PTHR34580">
    <property type="match status" value="1"/>
</dbReference>
<reference evidence="4" key="1">
    <citation type="journal article" date="2019" name="Int. J. Syst. Evol. Microbiol.">
        <title>The Global Catalogue of Microorganisms (GCM) 10K type strain sequencing project: providing services to taxonomists for standard genome sequencing and annotation.</title>
        <authorList>
            <consortium name="The Broad Institute Genomics Platform"/>
            <consortium name="The Broad Institute Genome Sequencing Center for Infectious Disease"/>
            <person name="Wu L."/>
            <person name="Ma J."/>
        </authorList>
    </citation>
    <scope>NUCLEOTIDE SEQUENCE [LARGE SCALE GENOMIC DNA]</scope>
    <source>
        <strain evidence="4">TBRC 5781</strain>
    </source>
</reference>
<keyword evidence="4" id="KW-1185">Reference proteome</keyword>
<evidence type="ECO:0000259" key="2">
    <source>
        <dbReference type="Pfam" id="PF13280"/>
    </source>
</evidence>
<evidence type="ECO:0000313" key="3">
    <source>
        <dbReference type="EMBL" id="MFC3967149.1"/>
    </source>
</evidence>
<dbReference type="InterPro" id="IPR051534">
    <property type="entry name" value="CBASS_pafABC_assoc_protein"/>
</dbReference>
<dbReference type="InterPro" id="IPR036388">
    <property type="entry name" value="WH-like_DNA-bd_sf"/>
</dbReference>
<feature type="domain" description="Helix-turn-helix type 11" evidence="1">
    <location>
        <begin position="6"/>
        <end position="59"/>
    </location>
</feature>
<comment type="caution">
    <text evidence="3">The sequence shown here is derived from an EMBL/GenBank/DDBJ whole genome shotgun (WGS) entry which is preliminary data.</text>
</comment>
<dbReference type="EMBL" id="JBHSBD010000011">
    <property type="protein sequence ID" value="MFC3967149.1"/>
    <property type="molecule type" value="Genomic_DNA"/>
</dbReference>
<proteinExistence type="predicted"/>
<name>A0ABV8E613_9HYPH</name>
<dbReference type="InterPro" id="IPR013196">
    <property type="entry name" value="HTH_11"/>
</dbReference>
<dbReference type="RefSeq" id="WP_247261224.1">
    <property type="nucleotide sequence ID" value="NZ_JALJQZ010000018.1"/>
</dbReference>
<gene>
    <name evidence="3" type="ORF">ACFOVS_03165</name>
</gene>
<dbReference type="PANTHER" id="PTHR34580:SF3">
    <property type="entry name" value="PROTEIN PAFB"/>
    <property type="match status" value="1"/>
</dbReference>
<organism evidence="3 4">
    <name type="scientific">Rhizobium lemnae</name>
    <dbReference type="NCBI Taxonomy" id="1214924"/>
    <lineage>
        <taxon>Bacteria</taxon>
        <taxon>Pseudomonadati</taxon>
        <taxon>Pseudomonadota</taxon>
        <taxon>Alphaproteobacteria</taxon>
        <taxon>Hyphomicrobiales</taxon>
        <taxon>Rhizobiaceae</taxon>
        <taxon>Rhizobium/Agrobacterium group</taxon>
        <taxon>Rhizobium</taxon>
    </lineage>
</organism>
<dbReference type="Proteomes" id="UP001595697">
    <property type="component" value="Unassembled WGS sequence"/>
</dbReference>
<dbReference type="Pfam" id="PF08279">
    <property type="entry name" value="HTH_11"/>
    <property type="match status" value="1"/>
</dbReference>
<dbReference type="Gene3D" id="1.10.10.10">
    <property type="entry name" value="Winged helix-like DNA-binding domain superfamily/Winged helix DNA-binding domain"/>
    <property type="match status" value="1"/>
</dbReference>
<protein>
    <submittedName>
        <fullName evidence="3">Helix-turn-helix transcriptional regulator</fullName>
    </submittedName>
</protein>
<dbReference type="InterPro" id="IPR036390">
    <property type="entry name" value="WH_DNA-bd_sf"/>
</dbReference>
<evidence type="ECO:0000313" key="4">
    <source>
        <dbReference type="Proteomes" id="UP001595697"/>
    </source>
</evidence>